<dbReference type="PANTHER" id="PTHR34584">
    <property type="entry name" value="NA(+)/H(+) ANTIPORTER SUBUNIT E1"/>
    <property type="match status" value="1"/>
</dbReference>
<dbReference type="GO" id="GO:0008324">
    <property type="term" value="F:monoatomic cation transmembrane transporter activity"/>
    <property type="evidence" value="ECO:0007669"/>
    <property type="project" value="InterPro"/>
</dbReference>
<feature type="compositionally biased region" description="Basic and acidic residues" evidence="7">
    <location>
        <begin position="166"/>
        <end position="175"/>
    </location>
</feature>
<gene>
    <name evidence="8" type="ORF">Poly59_49610</name>
</gene>
<keyword evidence="5" id="KW-1133">Transmembrane helix</keyword>
<dbReference type="GO" id="GO:0005886">
    <property type="term" value="C:plasma membrane"/>
    <property type="evidence" value="ECO:0007669"/>
    <property type="project" value="UniProtKB-SubCell"/>
</dbReference>
<organism evidence="8 9">
    <name type="scientific">Rubripirellula reticaptiva</name>
    <dbReference type="NCBI Taxonomy" id="2528013"/>
    <lineage>
        <taxon>Bacteria</taxon>
        <taxon>Pseudomonadati</taxon>
        <taxon>Planctomycetota</taxon>
        <taxon>Planctomycetia</taxon>
        <taxon>Pirellulales</taxon>
        <taxon>Pirellulaceae</taxon>
        <taxon>Rubripirellula</taxon>
    </lineage>
</organism>
<dbReference type="Pfam" id="PF01899">
    <property type="entry name" value="MNHE"/>
    <property type="match status" value="1"/>
</dbReference>
<proteinExistence type="inferred from homology"/>
<comment type="caution">
    <text evidence="8">The sequence shown here is derived from an EMBL/GenBank/DDBJ whole genome shotgun (WGS) entry which is preliminary data.</text>
</comment>
<feature type="region of interest" description="Disordered" evidence="7">
    <location>
        <begin position="142"/>
        <end position="175"/>
    </location>
</feature>
<evidence type="ECO:0000256" key="6">
    <source>
        <dbReference type="ARBA" id="ARBA00023136"/>
    </source>
</evidence>
<dbReference type="Proteomes" id="UP000317977">
    <property type="component" value="Unassembled WGS sequence"/>
</dbReference>
<comment type="subcellular location">
    <subcellularLocation>
        <location evidence="1">Cell membrane</location>
        <topology evidence="1">Multi-pass membrane protein</topology>
    </subcellularLocation>
</comment>
<keyword evidence="4" id="KW-0812">Transmembrane</keyword>
<evidence type="ECO:0000256" key="7">
    <source>
        <dbReference type="SAM" id="MobiDB-lite"/>
    </source>
</evidence>
<evidence type="ECO:0000256" key="3">
    <source>
        <dbReference type="ARBA" id="ARBA00022475"/>
    </source>
</evidence>
<dbReference type="InterPro" id="IPR002758">
    <property type="entry name" value="Cation_antiport_E"/>
</dbReference>
<dbReference type="EMBL" id="SJPX01000005">
    <property type="protein sequence ID" value="TWU48116.1"/>
    <property type="molecule type" value="Genomic_DNA"/>
</dbReference>
<evidence type="ECO:0000256" key="5">
    <source>
        <dbReference type="ARBA" id="ARBA00022989"/>
    </source>
</evidence>
<keyword evidence="3" id="KW-1003">Cell membrane</keyword>
<keyword evidence="6" id="KW-0472">Membrane</keyword>
<evidence type="ECO:0000256" key="4">
    <source>
        <dbReference type="ARBA" id="ARBA00022692"/>
    </source>
</evidence>
<evidence type="ECO:0000256" key="1">
    <source>
        <dbReference type="ARBA" id="ARBA00004651"/>
    </source>
</evidence>
<accession>A0A5C6EKI5</accession>
<dbReference type="AlphaFoldDB" id="A0A5C6EKI5"/>
<sequence>MKYTLTLGAALFANWLLWSGHFDNPFLIGMGIASCGVSLWLSQRMKIVDEEGAPAQLGFRPFTQYAPWLIKEIVVSNIQVAKIILSAKMPLKRNIVMVTASQKSPLGRVIMANSITLTPGTVSMDLIGNKIKVHALSLEEAEEDMSGDMDRRITRLEQQGSRRPAQSRDRSSAKP</sequence>
<protein>
    <submittedName>
        <fullName evidence="8">Putative monovalent cation/H+ antiporter subunit E</fullName>
    </submittedName>
</protein>
<name>A0A5C6EKI5_9BACT</name>
<keyword evidence="9" id="KW-1185">Reference proteome</keyword>
<evidence type="ECO:0000313" key="9">
    <source>
        <dbReference type="Proteomes" id="UP000317977"/>
    </source>
</evidence>
<dbReference type="PROSITE" id="PS51257">
    <property type="entry name" value="PROKAR_LIPOPROTEIN"/>
    <property type="match status" value="1"/>
</dbReference>
<evidence type="ECO:0000256" key="2">
    <source>
        <dbReference type="ARBA" id="ARBA00006228"/>
    </source>
</evidence>
<comment type="similarity">
    <text evidence="2">Belongs to the CPA3 antiporters (TC 2.A.63) subunit E family.</text>
</comment>
<reference evidence="8 9" key="1">
    <citation type="submission" date="2019-02" db="EMBL/GenBank/DDBJ databases">
        <title>Deep-cultivation of Planctomycetes and their phenomic and genomic characterization uncovers novel biology.</title>
        <authorList>
            <person name="Wiegand S."/>
            <person name="Jogler M."/>
            <person name="Boedeker C."/>
            <person name="Pinto D."/>
            <person name="Vollmers J."/>
            <person name="Rivas-Marin E."/>
            <person name="Kohn T."/>
            <person name="Peeters S.H."/>
            <person name="Heuer A."/>
            <person name="Rast P."/>
            <person name="Oberbeckmann S."/>
            <person name="Bunk B."/>
            <person name="Jeske O."/>
            <person name="Meyerdierks A."/>
            <person name="Storesund J.E."/>
            <person name="Kallscheuer N."/>
            <person name="Luecker S."/>
            <person name="Lage O.M."/>
            <person name="Pohl T."/>
            <person name="Merkel B.J."/>
            <person name="Hornburger P."/>
            <person name="Mueller R.-W."/>
            <person name="Bruemmer F."/>
            <person name="Labrenz M."/>
            <person name="Spormann A.M."/>
            <person name="Op Den Camp H."/>
            <person name="Overmann J."/>
            <person name="Amann R."/>
            <person name="Jetten M.S.M."/>
            <person name="Mascher T."/>
            <person name="Medema M.H."/>
            <person name="Devos D.P."/>
            <person name="Kaster A.-K."/>
            <person name="Ovreas L."/>
            <person name="Rohde M."/>
            <person name="Galperin M.Y."/>
            <person name="Jogler C."/>
        </authorList>
    </citation>
    <scope>NUCLEOTIDE SEQUENCE [LARGE SCALE GENOMIC DNA]</scope>
    <source>
        <strain evidence="8 9">Poly59</strain>
    </source>
</reference>
<evidence type="ECO:0000313" key="8">
    <source>
        <dbReference type="EMBL" id="TWU48116.1"/>
    </source>
</evidence>
<dbReference type="PANTHER" id="PTHR34584:SF1">
    <property type="entry name" value="NA(+)_H(+) ANTIPORTER SUBUNIT E1"/>
    <property type="match status" value="1"/>
</dbReference>
<dbReference type="OrthoDB" id="9800498at2"/>
<dbReference type="RefSeq" id="WP_146536527.1">
    <property type="nucleotide sequence ID" value="NZ_SJPX01000005.1"/>
</dbReference>